<feature type="transmembrane region" description="Helical" evidence="1">
    <location>
        <begin position="123"/>
        <end position="140"/>
    </location>
</feature>
<keyword evidence="1" id="KW-0812">Transmembrane</keyword>
<name>A0AAE0RTU1_9BIVA</name>
<evidence type="ECO:0000313" key="3">
    <source>
        <dbReference type="Proteomes" id="UP001195483"/>
    </source>
</evidence>
<reference evidence="2" key="3">
    <citation type="submission" date="2023-05" db="EMBL/GenBank/DDBJ databases">
        <authorList>
            <person name="Smith C.H."/>
        </authorList>
    </citation>
    <scope>NUCLEOTIDE SEQUENCE</scope>
    <source>
        <strain evidence="2">CHS0354</strain>
        <tissue evidence="2">Mantle</tissue>
    </source>
</reference>
<proteinExistence type="predicted"/>
<reference evidence="2" key="2">
    <citation type="journal article" date="2021" name="Genome Biol. Evol.">
        <title>Developing a high-quality reference genome for a parasitic bivalve with doubly uniparental inheritance (Bivalvia: Unionida).</title>
        <authorList>
            <person name="Smith C.H."/>
        </authorList>
    </citation>
    <scope>NUCLEOTIDE SEQUENCE</scope>
    <source>
        <strain evidence="2">CHS0354</strain>
        <tissue evidence="2">Mantle</tissue>
    </source>
</reference>
<protein>
    <submittedName>
        <fullName evidence="2">Uncharacterized protein</fullName>
    </submittedName>
</protein>
<organism evidence="2 3">
    <name type="scientific">Potamilus streckersoni</name>
    <dbReference type="NCBI Taxonomy" id="2493646"/>
    <lineage>
        <taxon>Eukaryota</taxon>
        <taxon>Metazoa</taxon>
        <taxon>Spiralia</taxon>
        <taxon>Lophotrochozoa</taxon>
        <taxon>Mollusca</taxon>
        <taxon>Bivalvia</taxon>
        <taxon>Autobranchia</taxon>
        <taxon>Heteroconchia</taxon>
        <taxon>Palaeoheterodonta</taxon>
        <taxon>Unionida</taxon>
        <taxon>Unionoidea</taxon>
        <taxon>Unionidae</taxon>
        <taxon>Ambleminae</taxon>
        <taxon>Lampsilini</taxon>
        <taxon>Potamilus</taxon>
    </lineage>
</organism>
<dbReference type="Proteomes" id="UP001195483">
    <property type="component" value="Unassembled WGS sequence"/>
</dbReference>
<keyword evidence="1" id="KW-1133">Transmembrane helix</keyword>
<dbReference type="PANTHER" id="PTHR35972:SF1">
    <property type="entry name" value="SINGLE-PASS MEMBRANE AND COILED-COIL DOMAIN-CONTAINING PROTEIN 3"/>
    <property type="match status" value="1"/>
</dbReference>
<feature type="transmembrane region" description="Helical" evidence="1">
    <location>
        <begin position="152"/>
        <end position="180"/>
    </location>
</feature>
<sequence length="215" mass="24956">MYWSDIFYPGNSEKTFTLADCAKLKTLLADCFRAVNDLNYCIKENFPDYDLEDIEIQMRESLSHNCNIIIDRGNQIEMLLEEDQFDVEELMDMTLVKEINDLDKKLVEIFENLNDTKDLLEKIGWPVAFVVLVIIMYMGYVPVDISTTLGLIQIMSLIIIIVAVVSVGMDMVLFAIYGAFERYKLKRTLEEYARAVEHFESIAEMHNNLDNEYSD</sequence>
<dbReference type="PANTHER" id="PTHR35972">
    <property type="entry name" value="SINGLE-PASS MEMBRANE AND COILED-COIL DOMAIN-CONTAINING PROTEIN 3"/>
    <property type="match status" value="1"/>
</dbReference>
<accession>A0AAE0RTU1</accession>
<keyword evidence="3" id="KW-1185">Reference proteome</keyword>
<keyword evidence="1" id="KW-0472">Membrane</keyword>
<comment type="caution">
    <text evidence="2">The sequence shown here is derived from an EMBL/GenBank/DDBJ whole genome shotgun (WGS) entry which is preliminary data.</text>
</comment>
<evidence type="ECO:0000256" key="1">
    <source>
        <dbReference type="SAM" id="Phobius"/>
    </source>
</evidence>
<reference evidence="2" key="1">
    <citation type="journal article" date="2021" name="Genome Biol. Evol.">
        <title>A High-Quality Reference Genome for a Parasitic Bivalve with Doubly Uniparental Inheritance (Bivalvia: Unionida).</title>
        <authorList>
            <person name="Smith C.H."/>
        </authorList>
    </citation>
    <scope>NUCLEOTIDE SEQUENCE</scope>
    <source>
        <strain evidence="2">CHS0354</strain>
    </source>
</reference>
<evidence type="ECO:0000313" key="2">
    <source>
        <dbReference type="EMBL" id="KAK3579563.1"/>
    </source>
</evidence>
<dbReference type="InterPro" id="IPR040004">
    <property type="entry name" value="SMCO3"/>
</dbReference>
<dbReference type="AlphaFoldDB" id="A0AAE0RTU1"/>
<dbReference type="EMBL" id="JAEAOA010000018">
    <property type="protein sequence ID" value="KAK3579563.1"/>
    <property type="molecule type" value="Genomic_DNA"/>
</dbReference>
<gene>
    <name evidence="2" type="ORF">CHS0354_000011</name>
</gene>